<keyword evidence="2" id="KW-1185">Reference proteome</keyword>
<evidence type="ECO:0000313" key="2">
    <source>
        <dbReference type="Proteomes" id="UP000604341"/>
    </source>
</evidence>
<protein>
    <submittedName>
        <fullName evidence="1">Uncharacterized protein</fullName>
    </submittedName>
</protein>
<sequence>MHGGDYLPPQLPQCAGQAQNAAQRVPVRIFMRQDHDGPGVIKQGPGDSVKVSIGDGGVSHACNYRG</sequence>
<dbReference type="Proteomes" id="UP000604341">
    <property type="component" value="Unassembled WGS sequence"/>
</dbReference>
<accession>A0ABQ2FGM4</accession>
<reference evidence="2" key="1">
    <citation type="journal article" date="2019" name="Int. J. Syst. Evol. Microbiol.">
        <title>The Global Catalogue of Microorganisms (GCM) 10K type strain sequencing project: providing services to taxonomists for standard genome sequencing and annotation.</title>
        <authorList>
            <consortium name="The Broad Institute Genomics Platform"/>
            <consortium name="The Broad Institute Genome Sequencing Center for Infectious Disease"/>
            <person name="Wu L."/>
            <person name="Ma J."/>
        </authorList>
    </citation>
    <scope>NUCLEOTIDE SEQUENCE [LARGE SCALE GENOMIC DNA]</scope>
    <source>
        <strain evidence="2">JCM 19173</strain>
    </source>
</reference>
<evidence type="ECO:0000313" key="1">
    <source>
        <dbReference type="EMBL" id="GGK88768.1"/>
    </source>
</evidence>
<comment type="caution">
    <text evidence="1">The sequence shown here is derived from an EMBL/GenBank/DDBJ whole genome shotgun (WGS) entry which is preliminary data.</text>
</comment>
<name>A0ABQ2FGM4_9DEIO</name>
<organism evidence="1 2">
    <name type="scientific">Deinococcus radiotolerans</name>
    <dbReference type="NCBI Taxonomy" id="1309407"/>
    <lineage>
        <taxon>Bacteria</taxon>
        <taxon>Thermotogati</taxon>
        <taxon>Deinococcota</taxon>
        <taxon>Deinococci</taxon>
        <taxon>Deinococcales</taxon>
        <taxon>Deinococcaceae</taxon>
        <taxon>Deinococcus</taxon>
    </lineage>
</organism>
<dbReference type="EMBL" id="BMPE01000001">
    <property type="protein sequence ID" value="GGK88768.1"/>
    <property type="molecule type" value="Genomic_DNA"/>
</dbReference>
<gene>
    <name evidence="1" type="ORF">GCM10010844_04080</name>
</gene>
<proteinExistence type="predicted"/>